<dbReference type="Pfam" id="PF00078">
    <property type="entry name" value="RVT_1"/>
    <property type="match status" value="1"/>
</dbReference>
<dbReference type="OrthoDB" id="6754087at2759"/>
<dbReference type="PANTHER" id="PTHR33050:SF7">
    <property type="entry name" value="RIBONUCLEASE H"/>
    <property type="match status" value="1"/>
</dbReference>
<dbReference type="Gene3D" id="3.10.10.10">
    <property type="entry name" value="HIV Type 1 Reverse Transcriptase, subunit A, domain 1"/>
    <property type="match status" value="1"/>
</dbReference>
<sequence>MTTFRQIIEDKNFMIKIELQMTFHHIPVDPAFRPFLGFYHNNRFLRYKVMCFGVKHAPLVFNKTLKPIMKVIREKLQIRCIANCDDFLFLSQSKEELEVKRVQIISILEQFDWKLSKKKSILELQQITEFLGWEQCTQIDQIRMREDRRWKIEDVVIDKQMDNDHLEVNSGESKCTCQLH</sequence>
<name>A0A5J4VU84_9EUKA</name>
<dbReference type="AlphaFoldDB" id="A0A5J4VU84"/>
<evidence type="ECO:0000313" key="2">
    <source>
        <dbReference type="EMBL" id="KAA6385985.1"/>
    </source>
</evidence>
<organism evidence="2 3">
    <name type="scientific">Streblomastix strix</name>
    <dbReference type="NCBI Taxonomy" id="222440"/>
    <lineage>
        <taxon>Eukaryota</taxon>
        <taxon>Metamonada</taxon>
        <taxon>Preaxostyla</taxon>
        <taxon>Oxymonadida</taxon>
        <taxon>Streblomastigidae</taxon>
        <taxon>Streblomastix</taxon>
    </lineage>
</organism>
<dbReference type="InterPro" id="IPR000477">
    <property type="entry name" value="RT_dom"/>
</dbReference>
<feature type="domain" description="Reverse transcriptase" evidence="1">
    <location>
        <begin position="1"/>
        <end position="135"/>
    </location>
</feature>
<dbReference type="InterPro" id="IPR052055">
    <property type="entry name" value="Hepadnavirus_pol/RT"/>
</dbReference>
<dbReference type="PANTHER" id="PTHR33050">
    <property type="entry name" value="REVERSE TRANSCRIPTASE DOMAIN-CONTAINING PROTEIN"/>
    <property type="match status" value="1"/>
</dbReference>
<dbReference type="PROSITE" id="PS50878">
    <property type="entry name" value="RT_POL"/>
    <property type="match status" value="1"/>
</dbReference>
<dbReference type="Proteomes" id="UP000324800">
    <property type="component" value="Unassembled WGS sequence"/>
</dbReference>
<evidence type="ECO:0000259" key="1">
    <source>
        <dbReference type="PROSITE" id="PS50878"/>
    </source>
</evidence>
<dbReference type="EMBL" id="SNRW01005010">
    <property type="protein sequence ID" value="KAA6385985.1"/>
    <property type="molecule type" value="Genomic_DNA"/>
</dbReference>
<evidence type="ECO:0000313" key="3">
    <source>
        <dbReference type="Proteomes" id="UP000324800"/>
    </source>
</evidence>
<protein>
    <recommendedName>
        <fullName evidence="1">Reverse transcriptase domain-containing protein</fullName>
    </recommendedName>
</protein>
<dbReference type="InterPro" id="IPR043128">
    <property type="entry name" value="Rev_trsase/Diguanyl_cyclase"/>
</dbReference>
<feature type="non-terminal residue" evidence="2">
    <location>
        <position position="180"/>
    </location>
</feature>
<gene>
    <name evidence="2" type="ORF">EZS28_018487</name>
</gene>
<accession>A0A5J4VU84</accession>
<reference evidence="2 3" key="1">
    <citation type="submission" date="2019-03" db="EMBL/GenBank/DDBJ databases">
        <title>Single cell metagenomics reveals metabolic interactions within the superorganism composed of flagellate Streblomastix strix and complex community of Bacteroidetes bacteria on its surface.</title>
        <authorList>
            <person name="Treitli S.C."/>
            <person name="Kolisko M."/>
            <person name="Husnik F."/>
            <person name="Keeling P."/>
            <person name="Hampl V."/>
        </authorList>
    </citation>
    <scope>NUCLEOTIDE SEQUENCE [LARGE SCALE GENOMIC DNA]</scope>
    <source>
        <strain evidence="2">ST1C</strain>
    </source>
</reference>
<dbReference type="Gene3D" id="3.30.70.270">
    <property type="match status" value="1"/>
</dbReference>
<comment type="caution">
    <text evidence="2">The sequence shown here is derived from an EMBL/GenBank/DDBJ whole genome shotgun (WGS) entry which is preliminary data.</text>
</comment>
<proteinExistence type="predicted"/>
<dbReference type="SUPFAM" id="SSF56672">
    <property type="entry name" value="DNA/RNA polymerases"/>
    <property type="match status" value="1"/>
</dbReference>
<dbReference type="InterPro" id="IPR043502">
    <property type="entry name" value="DNA/RNA_pol_sf"/>
</dbReference>